<dbReference type="AlphaFoldDB" id="A0A9Q0LY82"/>
<evidence type="ECO:0000256" key="4">
    <source>
        <dbReference type="ARBA" id="ARBA00023136"/>
    </source>
</evidence>
<reference evidence="7" key="1">
    <citation type="submission" date="2022-10" db="EMBL/GenBank/DDBJ databases">
        <title>Novel sulphate-reducing endosymbionts in the free-living metamonad Anaeramoeba.</title>
        <authorList>
            <person name="Jerlstrom-Hultqvist J."/>
            <person name="Cepicka I."/>
            <person name="Gallot-Lavallee L."/>
            <person name="Salas-Leiva D."/>
            <person name="Curtis B.A."/>
            <person name="Zahonova K."/>
            <person name="Pipaliya S."/>
            <person name="Dacks J."/>
            <person name="Roger A.J."/>
        </authorList>
    </citation>
    <scope>NUCLEOTIDE SEQUENCE</scope>
    <source>
        <strain evidence="7">BMAN</strain>
    </source>
</reference>
<feature type="transmembrane region" description="Helical" evidence="5">
    <location>
        <begin position="71"/>
        <end position="94"/>
    </location>
</feature>
<comment type="caution">
    <text evidence="7">The sequence shown here is derived from an EMBL/GenBank/DDBJ whole genome shotgun (WGS) entry which is preliminary data.</text>
</comment>
<accession>A0A9Q0LY82</accession>
<dbReference type="Gene3D" id="1.20.1070.10">
    <property type="entry name" value="Rhodopsin 7-helix transmembrane proteins"/>
    <property type="match status" value="1"/>
</dbReference>
<feature type="domain" description="G-protein coupled receptors family 2 profile 2" evidence="6">
    <location>
        <begin position="6"/>
        <end position="258"/>
    </location>
</feature>
<keyword evidence="7" id="KW-0675">Receptor</keyword>
<feature type="transmembrane region" description="Helical" evidence="5">
    <location>
        <begin position="12"/>
        <end position="31"/>
    </location>
</feature>
<organism evidence="7 8">
    <name type="scientific">Anaeramoeba ignava</name>
    <name type="common">Anaerobic marine amoeba</name>
    <dbReference type="NCBI Taxonomy" id="1746090"/>
    <lineage>
        <taxon>Eukaryota</taxon>
        <taxon>Metamonada</taxon>
        <taxon>Anaeramoebidae</taxon>
        <taxon>Anaeramoeba</taxon>
    </lineage>
</organism>
<feature type="transmembrane region" description="Helical" evidence="5">
    <location>
        <begin position="147"/>
        <end position="169"/>
    </location>
</feature>
<dbReference type="GO" id="GO:0007166">
    <property type="term" value="P:cell surface receptor signaling pathway"/>
    <property type="evidence" value="ECO:0007669"/>
    <property type="project" value="InterPro"/>
</dbReference>
<dbReference type="GO" id="GO:0007189">
    <property type="term" value="P:adenylate cyclase-activating G protein-coupled receptor signaling pathway"/>
    <property type="evidence" value="ECO:0007669"/>
    <property type="project" value="TreeGrafter"/>
</dbReference>
<dbReference type="PROSITE" id="PS50261">
    <property type="entry name" value="G_PROTEIN_RECEP_F2_4"/>
    <property type="match status" value="1"/>
</dbReference>
<protein>
    <submittedName>
        <fullName evidence="7">G protein-coupled receptor</fullName>
    </submittedName>
</protein>
<dbReference type="Proteomes" id="UP001149090">
    <property type="component" value="Unassembled WGS sequence"/>
</dbReference>
<keyword evidence="8" id="KW-1185">Reference proteome</keyword>
<evidence type="ECO:0000313" key="8">
    <source>
        <dbReference type="Proteomes" id="UP001149090"/>
    </source>
</evidence>
<dbReference type="EMBL" id="JAPDFW010000015">
    <property type="protein sequence ID" value="KAJ5080040.1"/>
    <property type="molecule type" value="Genomic_DNA"/>
</dbReference>
<feature type="transmembrane region" description="Helical" evidence="5">
    <location>
        <begin position="114"/>
        <end position="135"/>
    </location>
</feature>
<evidence type="ECO:0000256" key="1">
    <source>
        <dbReference type="ARBA" id="ARBA00004141"/>
    </source>
</evidence>
<feature type="transmembrane region" description="Helical" evidence="5">
    <location>
        <begin position="238"/>
        <end position="257"/>
    </location>
</feature>
<dbReference type="OMA" id="IACFCAT"/>
<dbReference type="GO" id="GO:0004930">
    <property type="term" value="F:G protein-coupled receptor activity"/>
    <property type="evidence" value="ECO:0007669"/>
    <property type="project" value="TreeGrafter"/>
</dbReference>
<evidence type="ECO:0000259" key="6">
    <source>
        <dbReference type="PROSITE" id="PS50261"/>
    </source>
</evidence>
<dbReference type="InterPro" id="IPR022343">
    <property type="entry name" value="GCR1-cAMP_receptor"/>
</dbReference>
<sequence>MNLQTDEICLIITASFSLFGSLTLITTFLIFKQLKFFYRKLVFILSVYDFLQVACFLFPGQKNEKICKVQIYLLAFFGFSPYYWTSVIAIISYLKVVKGYPDRKLNIISNWFQLVLWILNTFYFIECFIFSPPLNSPSYWCWNQNEGIIIAAYVSAWIIGVCCIVFYLLTIIRLRKISKILSKNQKLFLSPQYKQIQIQFRMALIPLIYLICIIPGTLEHLFEITNSSHSNSTLLHSFYYICSCLQGFFDFVIFVLFDSSIRHKIFNCCCSNSSQESGLSYQEFDENEKISPFGNFLFSQKNDPRQEILLDIKKDDV</sequence>
<dbReference type="InterPro" id="IPR017981">
    <property type="entry name" value="GPCR_2-like_7TM"/>
</dbReference>
<evidence type="ECO:0000256" key="5">
    <source>
        <dbReference type="SAM" id="Phobius"/>
    </source>
</evidence>
<evidence type="ECO:0000256" key="2">
    <source>
        <dbReference type="ARBA" id="ARBA00022692"/>
    </source>
</evidence>
<keyword evidence="2 5" id="KW-0812">Transmembrane</keyword>
<dbReference type="OrthoDB" id="100006at2759"/>
<keyword evidence="3 5" id="KW-1133">Transmembrane helix</keyword>
<evidence type="ECO:0000313" key="7">
    <source>
        <dbReference type="EMBL" id="KAJ5080040.1"/>
    </source>
</evidence>
<comment type="subcellular location">
    <subcellularLocation>
        <location evidence="1">Membrane</location>
        <topology evidence="1">Multi-pass membrane protein</topology>
    </subcellularLocation>
</comment>
<feature type="transmembrane region" description="Helical" evidence="5">
    <location>
        <begin position="200"/>
        <end position="218"/>
    </location>
</feature>
<proteinExistence type="predicted"/>
<dbReference type="PRINTS" id="PR02001">
    <property type="entry name" value="GCR1CAMPR"/>
</dbReference>
<evidence type="ECO:0000256" key="3">
    <source>
        <dbReference type="ARBA" id="ARBA00022989"/>
    </source>
</evidence>
<dbReference type="PANTHER" id="PTHR23112:SF0">
    <property type="entry name" value="TRANSMEMBRANE PROTEIN 116"/>
    <property type="match status" value="1"/>
</dbReference>
<dbReference type="PANTHER" id="PTHR23112">
    <property type="entry name" value="G PROTEIN-COUPLED RECEPTOR 157-RELATED"/>
    <property type="match status" value="1"/>
</dbReference>
<feature type="transmembrane region" description="Helical" evidence="5">
    <location>
        <begin position="38"/>
        <end position="59"/>
    </location>
</feature>
<dbReference type="SUPFAM" id="SSF81321">
    <property type="entry name" value="Family A G protein-coupled receptor-like"/>
    <property type="match status" value="1"/>
</dbReference>
<name>A0A9Q0LY82_ANAIG</name>
<gene>
    <name evidence="7" type="ORF">M0811_14189</name>
</gene>
<keyword evidence="4 5" id="KW-0472">Membrane</keyword>
<dbReference type="GO" id="GO:0005886">
    <property type="term" value="C:plasma membrane"/>
    <property type="evidence" value="ECO:0007669"/>
    <property type="project" value="TreeGrafter"/>
</dbReference>